<dbReference type="GO" id="GO:0043565">
    <property type="term" value="F:sequence-specific DNA binding"/>
    <property type="evidence" value="ECO:0007669"/>
    <property type="project" value="InterPro"/>
</dbReference>
<keyword evidence="3" id="KW-0238">DNA-binding</keyword>
<dbReference type="InterPro" id="IPR036576">
    <property type="entry name" value="WRKY_dom_sf"/>
</dbReference>
<dbReference type="eggNOG" id="ENOG502QSY8">
    <property type="taxonomic scope" value="Eukaryota"/>
</dbReference>
<dbReference type="KEGG" id="smo:SELMODRAFT_29146"/>
<keyword evidence="2" id="KW-0805">Transcription regulation</keyword>
<evidence type="ECO:0000313" key="8">
    <source>
        <dbReference type="EMBL" id="EFJ37492.1"/>
    </source>
</evidence>
<evidence type="ECO:0000256" key="5">
    <source>
        <dbReference type="ARBA" id="ARBA00023242"/>
    </source>
</evidence>
<keyword evidence="9" id="KW-1185">Reference proteome</keyword>
<evidence type="ECO:0000256" key="1">
    <source>
        <dbReference type="ARBA" id="ARBA00004123"/>
    </source>
</evidence>
<dbReference type="GO" id="GO:0003700">
    <property type="term" value="F:DNA-binding transcription factor activity"/>
    <property type="evidence" value="ECO:0007669"/>
    <property type="project" value="InterPro"/>
</dbReference>
<dbReference type="HOGENOM" id="CLU_047067_1_0_1"/>
<dbReference type="Gramene" id="EFJ33984">
    <property type="protein sequence ID" value="EFJ33984"/>
    <property type="gene ID" value="SELMODRAFT_29148"/>
</dbReference>
<evidence type="ECO:0000259" key="6">
    <source>
        <dbReference type="PROSITE" id="PS50811"/>
    </source>
</evidence>
<dbReference type="InterPro" id="IPR003657">
    <property type="entry name" value="WRKY_dom"/>
</dbReference>
<protein>
    <submittedName>
        <fullName evidence="7">Uncharacterized protein WRKY_28</fullName>
    </submittedName>
    <submittedName>
        <fullName evidence="8">Uncharacterized protein WRKY_3</fullName>
    </submittedName>
</protein>
<dbReference type="EMBL" id="GL377570">
    <property type="protein sequence ID" value="EFJ33984.1"/>
    <property type="molecule type" value="Genomic_DNA"/>
</dbReference>
<gene>
    <name evidence="8" type="primary">WRKY_3</name>
    <name evidence="7" type="synonym">WRKY_28</name>
    <name evidence="8" type="ORF">SELMODRAFT_29146</name>
    <name evidence="7" type="ORF">SELMODRAFT_29148</name>
</gene>
<feature type="non-terminal residue" evidence="8">
    <location>
        <position position="1"/>
    </location>
</feature>
<proteinExistence type="predicted"/>
<dbReference type="OMA" id="RCSEDKT"/>
<feature type="domain" description="WRKY" evidence="6">
    <location>
        <begin position="1"/>
        <end position="56"/>
    </location>
</feature>
<evidence type="ECO:0000256" key="4">
    <source>
        <dbReference type="ARBA" id="ARBA00023163"/>
    </source>
</evidence>
<dbReference type="PROSITE" id="PS50811">
    <property type="entry name" value="WRKY"/>
    <property type="match status" value="1"/>
</dbReference>
<dbReference type="PANTHER" id="PTHR31429:SF106">
    <property type="entry name" value="WRKY TRANSCRIPTION FACTOR 31-RELATED"/>
    <property type="match status" value="1"/>
</dbReference>
<dbReference type="Proteomes" id="UP000001514">
    <property type="component" value="Unassembled WGS sequence"/>
</dbReference>
<keyword evidence="5" id="KW-0539">Nucleus</keyword>
<dbReference type="EMBL" id="GL377566">
    <property type="protein sequence ID" value="EFJ37492.1"/>
    <property type="molecule type" value="Genomic_DNA"/>
</dbReference>
<dbReference type="InterPro" id="IPR044810">
    <property type="entry name" value="WRKY_plant"/>
</dbReference>
<dbReference type="Gramene" id="EFJ37492">
    <property type="protein sequence ID" value="EFJ37492"/>
    <property type="gene ID" value="SELMODRAFT_29146"/>
</dbReference>
<dbReference type="InParanoid" id="D8QSS5"/>
<sequence>WRKYGQKMAKGNPCPRAYYRCTMASGCPVRKQVQRCADDTSVLVTTYEGSHNHQLPPAATSMASTTSAAATMLLSGSTASSTDLSFMAGMLTGAPTISATTPFPTV</sequence>
<dbReference type="SMART" id="SM00774">
    <property type="entry name" value="WRKY"/>
    <property type="match status" value="1"/>
</dbReference>
<evidence type="ECO:0000313" key="9">
    <source>
        <dbReference type="Proteomes" id="UP000001514"/>
    </source>
</evidence>
<dbReference type="Gene3D" id="2.20.25.80">
    <property type="entry name" value="WRKY domain"/>
    <property type="match status" value="1"/>
</dbReference>
<keyword evidence="4" id="KW-0804">Transcription</keyword>
<reference evidence="8 9" key="1">
    <citation type="journal article" date="2011" name="Science">
        <title>The Selaginella genome identifies genetic changes associated with the evolution of vascular plants.</title>
        <authorList>
            <person name="Banks J.A."/>
            <person name="Nishiyama T."/>
            <person name="Hasebe M."/>
            <person name="Bowman J.L."/>
            <person name="Gribskov M."/>
            <person name="dePamphilis C."/>
            <person name="Albert V.A."/>
            <person name="Aono N."/>
            <person name="Aoyama T."/>
            <person name="Ambrose B.A."/>
            <person name="Ashton N.W."/>
            <person name="Axtell M.J."/>
            <person name="Barker E."/>
            <person name="Barker M.S."/>
            <person name="Bennetzen J.L."/>
            <person name="Bonawitz N.D."/>
            <person name="Chapple C."/>
            <person name="Cheng C."/>
            <person name="Correa L.G."/>
            <person name="Dacre M."/>
            <person name="DeBarry J."/>
            <person name="Dreyer I."/>
            <person name="Elias M."/>
            <person name="Engstrom E.M."/>
            <person name="Estelle M."/>
            <person name="Feng L."/>
            <person name="Finet C."/>
            <person name="Floyd S.K."/>
            <person name="Frommer W.B."/>
            <person name="Fujita T."/>
            <person name="Gramzow L."/>
            <person name="Gutensohn M."/>
            <person name="Harholt J."/>
            <person name="Hattori M."/>
            <person name="Heyl A."/>
            <person name="Hirai T."/>
            <person name="Hiwatashi Y."/>
            <person name="Ishikawa M."/>
            <person name="Iwata M."/>
            <person name="Karol K.G."/>
            <person name="Koehler B."/>
            <person name="Kolukisaoglu U."/>
            <person name="Kubo M."/>
            <person name="Kurata T."/>
            <person name="Lalonde S."/>
            <person name="Li K."/>
            <person name="Li Y."/>
            <person name="Litt A."/>
            <person name="Lyons E."/>
            <person name="Manning G."/>
            <person name="Maruyama T."/>
            <person name="Michael T.P."/>
            <person name="Mikami K."/>
            <person name="Miyazaki S."/>
            <person name="Morinaga S."/>
            <person name="Murata T."/>
            <person name="Mueller-Roeber B."/>
            <person name="Nelson D.R."/>
            <person name="Obara M."/>
            <person name="Oguri Y."/>
            <person name="Olmstead R.G."/>
            <person name="Onodera N."/>
            <person name="Petersen B.L."/>
            <person name="Pils B."/>
            <person name="Prigge M."/>
            <person name="Rensing S.A."/>
            <person name="Riano-Pachon D.M."/>
            <person name="Roberts A.W."/>
            <person name="Sato Y."/>
            <person name="Scheller H.V."/>
            <person name="Schulz B."/>
            <person name="Schulz C."/>
            <person name="Shakirov E.V."/>
            <person name="Shibagaki N."/>
            <person name="Shinohara N."/>
            <person name="Shippen D.E."/>
            <person name="Soerensen I."/>
            <person name="Sotooka R."/>
            <person name="Sugimoto N."/>
            <person name="Sugita M."/>
            <person name="Sumikawa N."/>
            <person name="Tanurdzic M."/>
            <person name="Theissen G."/>
            <person name="Ulvskov P."/>
            <person name="Wakazuki S."/>
            <person name="Weng J.K."/>
            <person name="Willats W.W."/>
            <person name="Wipf D."/>
            <person name="Wolf P.G."/>
            <person name="Yang L."/>
            <person name="Zimmer A.D."/>
            <person name="Zhu Q."/>
            <person name="Mitros T."/>
            <person name="Hellsten U."/>
            <person name="Loque D."/>
            <person name="Otillar R."/>
            <person name="Salamov A."/>
            <person name="Schmutz J."/>
            <person name="Shapiro H."/>
            <person name="Lindquist E."/>
            <person name="Lucas S."/>
            <person name="Rokhsar D."/>
            <person name="Grigoriev I.V."/>
        </authorList>
    </citation>
    <scope>NUCLEOTIDE SEQUENCE [LARGE SCALE GENOMIC DNA]</scope>
</reference>
<dbReference type="AlphaFoldDB" id="D8QSS5"/>
<accession>D8QSS5</accession>
<feature type="non-terminal residue" evidence="8">
    <location>
        <position position="106"/>
    </location>
</feature>
<evidence type="ECO:0000256" key="3">
    <source>
        <dbReference type="ARBA" id="ARBA00023125"/>
    </source>
</evidence>
<dbReference type="GO" id="GO:0005634">
    <property type="term" value="C:nucleus"/>
    <property type="evidence" value="ECO:0007669"/>
    <property type="project" value="UniProtKB-SubCell"/>
</dbReference>
<dbReference type="PANTHER" id="PTHR31429">
    <property type="entry name" value="WRKY TRANSCRIPTION FACTOR 36-RELATED"/>
    <property type="match status" value="1"/>
</dbReference>
<dbReference type="Pfam" id="PF03106">
    <property type="entry name" value="WRKY"/>
    <property type="match status" value="1"/>
</dbReference>
<dbReference type="STRING" id="88036.D8QSS5"/>
<name>D8QSS5_SELML</name>
<dbReference type="KEGG" id="smo:SELMODRAFT_29148"/>
<evidence type="ECO:0000256" key="2">
    <source>
        <dbReference type="ARBA" id="ARBA00023015"/>
    </source>
</evidence>
<dbReference type="SUPFAM" id="SSF118290">
    <property type="entry name" value="WRKY DNA-binding domain"/>
    <property type="match status" value="1"/>
</dbReference>
<evidence type="ECO:0000313" key="7">
    <source>
        <dbReference type="EMBL" id="EFJ33984.1"/>
    </source>
</evidence>
<organism evidence="9">
    <name type="scientific">Selaginella moellendorffii</name>
    <name type="common">Spikemoss</name>
    <dbReference type="NCBI Taxonomy" id="88036"/>
    <lineage>
        <taxon>Eukaryota</taxon>
        <taxon>Viridiplantae</taxon>
        <taxon>Streptophyta</taxon>
        <taxon>Embryophyta</taxon>
        <taxon>Tracheophyta</taxon>
        <taxon>Lycopodiopsida</taxon>
        <taxon>Selaginellales</taxon>
        <taxon>Selaginellaceae</taxon>
        <taxon>Selaginella</taxon>
    </lineage>
</organism>
<comment type="subcellular location">
    <subcellularLocation>
        <location evidence="1">Nucleus</location>
    </subcellularLocation>
</comment>